<dbReference type="EMBL" id="CP001229">
    <property type="protein sequence ID" value="ACN99477.1"/>
    <property type="molecule type" value="Genomic_DNA"/>
</dbReference>
<accession>C1DWB6</accession>
<proteinExistence type="predicted"/>
<dbReference type="Pfam" id="PF02254">
    <property type="entry name" value="TrkA_N"/>
    <property type="match status" value="1"/>
</dbReference>
<dbReference type="PROSITE" id="PS51202">
    <property type="entry name" value="RCK_C"/>
    <property type="match status" value="1"/>
</dbReference>
<dbReference type="eggNOG" id="COG1226">
    <property type="taxonomic scope" value="Bacteria"/>
</dbReference>
<dbReference type="SUPFAM" id="SSF116726">
    <property type="entry name" value="TrkA C-terminal domain-like"/>
    <property type="match status" value="1"/>
</dbReference>
<reference evidence="3 4" key="1">
    <citation type="journal article" date="2009" name="J. Bacteriol.">
        <title>Complete and draft genome sequences of six members of the Aquificales.</title>
        <authorList>
            <person name="Reysenbach A.L."/>
            <person name="Hamamura N."/>
            <person name="Podar M."/>
            <person name="Griffiths E."/>
            <person name="Ferreira S."/>
            <person name="Hochstein R."/>
            <person name="Heidelberg J."/>
            <person name="Johnson J."/>
            <person name="Mead D."/>
            <person name="Pohorille A."/>
            <person name="Sarmiento M."/>
            <person name="Schweighofer K."/>
            <person name="Seshadri R."/>
            <person name="Voytek M.A."/>
        </authorList>
    </citation>
    <scope>NUCLEOTIDE SEQUENCE [LARGE SCALE GENOMIC DNA]</scope>
    <source>
        <strain evidence="4">Az-Fu1 / DSM 15241 / OCM 825</strain>
    </source>
</reference>
<dbReference type="InterPro" id="IPR036721">
    <property type="entry name" value="RCK_C_sf"/>
</dbReference>
<dbReference type="PANTHER" id="PTHR43833">
    <property type="entry name" value="POTASSIUM CHANNEL PROTEIN 2-RELATED-RELATED"/>
    <property type="match status" value="1"/>
</dbReference>
<keyword evidence="4" id="KW-1185">Reference proteome</keyword>
<dbReference type="Gene3D" id="3.30.70.1450">
    <property type="entry name" value="Regulator of K+ conductance, C-terminal domain"/>
    <property type="match status" value="1"/>
</dbReference>
<feature type="transmembrane region" description="Helical" evidence="1">
    <location>
        <begin position="97"/>
        <end position="116"/>
    </location>
</feature>
<dbReference type="GO" id="GO:0008324">
    <property type="term" value="F:monoatomic cation transmembrane transporter activity"/>
    <property type="evidence" value="ECO:0007669"/>
    <property type="project" value="InterPro"/>
</dbReference>
<dbReference type="InterPro" id="IPR003148">
    <property type="entry name" value="RCK_N"/>
</dbReference>
<dbReference type="AlphaFoldDB" id="C1DWB6"/>
<dbReference type="PANTHER" id="PTHR43833:SF9">
    <property type="entry name" value="POTASSIUM CHANNEL PROTEIN YUGO-RELATED"/>
    <property type="match status" value="1"/>
</dbReference>
<organism evidence="3 4">
    <name type="scientific">Sulfurihydrogenibium azorense (strain DSM 15241 / OCM 825 / Az-Fu1)</name>
    <dbReference type="NCBI Taxonomy" id="204536"/>
    <lineage>
        <taxon>Bacteria</taxon>
        <taxon>Pseudomonadati</taxon>
        <taxon>Aquificota</taxon>
        <taxon>Aquificia</taxon>
        <taxon>Aquificales</taxon>
        <taxon>Hydrogenothermaceae</taxon>
        <taxon>Sulfurihydrogenibium</taxon>
    </lineage>
</organism>
<dbReference type="Pfam" id="PF02080">
    <property type="entry name" value="TrkA_C"/>
    <property type="match status" value="1"/>
</dbReference>
<evidence type="ECO:0000313" key="4">
    <source>
        <dbReference type="Proteomes" id="UP000001369"/>
    </source>
</evidence>
<evidence type="ECO:0000313" key="3">
    <source>
        <dbReference type="EMBL" id="ACN99477.1"/>
    </source>
</evidence>
<dbReference type="Gene3D" id="1.10.287.70">
    <property type="match status" value="1"/>
</dbReference>
<evidence type="ECO:0000256" key="1">
    <source>
        <dbReference type="SAM" id="Phobius"/>
    </source>
</evidence>
<dbReference type="InterPro" id="IPR036291">
    <property type="entry name" value="NAD(P)-bd_dom_sf"/>
</dbReference>
<keyword evidence="1" id="KW-0472">Membrane</keyword>
<feature type="domain" description="RCK C-terminal" evidence="2">
    <location>
        <begin position="290"/>
        <end position="376"/>
    </location>
</feature>
<dbReference type="HOGENOM" id="CLU_050982_0_1_0"/>
<keyword evidence="1" id="KW-1133">Transmembrane helix</keyword>
<sequence length="382" mass="43840">MKIGKKLKDKKIPHYGKVKPINYRYIYEEKFYDVLGQLKLPLMIVIFVTTIGTLMFMIVNNKSDGESVVNFFFHTVISISTIGYTEPYTENVILNRFLSSIFIMFAFPLGYMYGLVKTIQVLTTSNLETIYRYWRMYKEMEKIKDHFIITPFNEITKEIIKDFKKRKIPFILIEPDKSKEEEIRAYNIDYFVFDEPHKRAVLLGCFIERARGLITAFEENTQDLAVIVTARLIKPEKDSFYIFATATTEGSSEKMKLLGANEVIVPQQTIGKRIVSLVLHPPSPLVSNFLNKIAFGERTDIDITEIYVDENAWIVGKALKDIHLRKNTQTTVVAIVKPDGTMEIAPSGDSVIKAGYTLLLLGKPSNVEKAKQYINNPQEVQS</sequence>
<dbReference type="eggNOG" id="COG0490">
    <property type="taxonomic scope" value="Bacteria"/>
</dbReference>
<gene>
    <name evidence="3" type="ordered locus">SULAZ_1436</name>
</gene>
<feature type="transmembrane region" description="Helical" evidence="1">
    <location>
        <begin position="40"/>
        <end position="61"/>
    </location>
</feature>
<evidence type="ECO:0000259" key="2">
    <source>
        <dbReference type="PROSITE" id="PS51202"/>
    </source>
</evidence>
<name>C1DWB6_SULAA</name>
<dbReference type="InterPro" id="IPR050721">
    <property type="entry name" value="Trk_Ktr_HKT_K-transport"/>
</dbReference>
<dbReference type="Gene3D" id="3.40.50.720">
    <property type="entry name" value="NAD(P)-binding Rossmann-like Domain"/>
    <property type="match status" value="1"/>
</dbReference>
<dbReference type="Proteomes" id="UP000001369">
    <property type="component" value="Chromosome"/>
</dbReference>
<dbReference type="GO" id="GO:0006813">
    <property type="term" value="P:potassium ion transport"/>
    <property type="evidence" value="ECO:0007669"/>
    <property type="project" value="InterPro"/>
</dbReference>
<dbReference type="STRING" id="204536.SULAZ_1436"/>
<dbReference type="InterPro" id="IPR006037">
    <property type="entry name" value="RCK_C"/>
</dbReference>
<dbReference type="SUPFAM" id="SSF51735">
    <property type="entry name" value="NAD(P)-binding Rossmann-fold domains"/>
    <property type="match status" value="1"/>
</dbReference>
<keyword evidence="1" id="KW-0812">Transmembrane</keyword>
<protein>
    <submittedName>
        <fullName evidence="3">TrkA-N domain family protein</fullName>
    </submittedName>
</protein>
<dbReference type="KEGG" id="saf:SULAZ_1436"/>
<dbReference type="SUPFAM" id="SSF81324">
    <property type="entry name" value="Voltage-gated potassium channels"/>
    <property type="match status" value="1"/>
</dbReference>
<feature type="transmembrane region" description="Helical" evidence="1">
    <location>
        <begin position="67"/>
        <end position="85"/>
    </location>
</feature>